<dbReference type="RefSeq" id="WP_000595361.1">
    <property type="nucleotide sequence ID" value="NZ_CP078081.1"/>
</dbReference>
<dbReference type="Pfam" id="PF13346">
    <property type="entry name" value="ABC2_membrane_5"/>
    <property type="match status" value="1"/>
</dbReference>
<reference evidence="2 3" key="1">
    <citation type="submission" date="2019-06" db="EMBL/GenBank/DDBJ databases">
        <title>Biocontrol Bacillus strains from Vietnam.</title>
        <authorList>
            <person name="Borriss R."/>
            <person name="Lasch P."/>
            <person name="Thanh Tam L.T."/>
            <person name="Luong P.T."/>
            <person name="Phuong Thao L.T."/>
            <person name="Kim Chung L.T."/>
        </authorList>
    </citation>
    <scope>NUCLEOTIDE SEQUENCE [LARGE SCALE GENOMIC DNA]</scope>
    <source>
        <strain evidence="2 3">SN1</strain>
    </source>
</reference>
<feature type="transmembrane region" description="Helical" evidence="1">
    <location>
        <begin position="36"/>
        <end position="56"/>
    </location>
</feature>
<name>A0A5C5ACK2_9BACI</name>
<protein>
    <submittedName>
        <fullName evidence="2">ABC-2 transporter permease</fullName>
    </submittedName>
</protein>
<feature type="transmembrane region" description="Helical" evidence="1">
    <location>
        <begin position="77"/>
        <end position="98"/>
    </location>
</feature>
<dbReference type="AlphaFoldDB" id="A0A5C5ACK2"/>
<evidence type="ECO:0000256" key="1">
    <source>
        <dbReference type="SAM" id="Phobius"/>
    </source>
</evidence>
<dbReference type="Proteomes" id="UP000312495">
    <property type="component" value="Unassembled WGS sequence"/>
</dbReference>
<organism evidence="2 3">
    <name type="scientific">Bacillus tropicus</name>
    <dbReference type="NCBI Taxonomy" id="2026188"/>
    <lineage>
        <taxon>Bacteria</taxon>
        <taxon>Bacillati</taxon>
        <taxon>Bacillota</taxon>
        <taxon>Bacilli</taxon>
        <taxon>Bacillales</taxon>
        <taxon>Bacillaceae</taxon>
        <taxon>Bacillus</taxon>
        <taxon>Bacillus cereus group</taxon>
    </lineage>
</organism>
<keyword evidence="1" id="KW-1133">Transmembrane helix</keyword>
<feature type="transmembrane region" description="Helical" evidence="1">
    <location>
        <begin position="178"/>
        <end position="202"/>
    </location>
</feature>
<dbReference type="EMBL" id="VEPV01000001">
    <property type="protein sequence ID" value="TNP17780.1"/>
    <property type="molecule type" value="Genomic_DNA"/>
</dbReference>
<evidence type="ECO:0000313" key="2">
    <source>
        <dbReference type="EMBL" id="TNP17780.1"/>
    </source>
</evidence>
<keyword evidence="1" id="KW-0472">Membrane</keyword>
<keyword evidence="1" id="KW-0812">Transmembrane</keyword>
<dbReference type="PANTHER" id="PTHR41309:SF2">
    <property type="entry name" value="MEMBRANE PROTEIN"/>
    <property type="match status" value="1"/>
</dbReference>
<gene>
    <name evidence="2" type="ORF">FHY71_03370</name>
</gene>
<proteinExistence type="predicted"/>
<comment type="caution">
    <text evidence="2">The sequence shown here is derived from an EMBL/GenBank/DDBJ whole genome shotgun (WGS) entry which is preliminary data.</text>
</comment>
<evidence type="ECO:0000313" key="3">
    <source>
        <dbReference type="Proteomes" id="UP000312495"/>
    </source>
</evidence>
<sequence>MIKQLVFKDMMLQRKLGVTYLICLFFLAVVDFRSDSFLMTFSLSIPVLGMMLSMNYENKNKSERLVNSLPLQRKEIVIAKYIFASILVALGGALPFTISLIQLQNENTTVFMLWAAILGGITGGLVYTMIVLPIEFTVGYSSAKQIAPFIGIAFGYLSGLIVSNLWLDVENVWNTSLVVNICFIAGLILLYVMSMFFSIHLYNERDL</sequence>
<feature type="transmembrane region" description="Helical" evidence="1">
    <location>
        <begin position="12"/>
        <end position="30"/>
    </location>
</feature>
<dbReference type="PANTHER" id="PTHR41309">
    <property type="entry name" value="MEMBRANE PROTEIN-RELATED"/>
    <property type="match status" value="1"/>
</dbReference>
<feature type="transmembrane region" description="Helical" evidence="1">
    <location>
        <begin position="110"/>
        <end position="134"/>
    </location>
</feature>
<accession>A0A5C5ACK2</accession>
<dbReference type="InterPro" id="IPR025699">
    <property type="entry name" value="ABC2_memb-like"/>
</dbReference>
<feature type="transmembrane region" description="Helical" evidence="1">
    <location>
        <begin position="146"/>
        <end position="166"/>
    </location>
</feature>